<dbReference type="PROSITE" id="PS50003">
    <property type="entry name" value="PH_DOMAIN"/>
    <property type="match status" value="1"/>
</dbReference>
<dbReference type="PANTHER" id="PTHR11243:SF38">
    <property type="entry name" value="GROWTH FACTOR RECEPTOR-BOUND PROTEIN 14-LIKE ISOFORM X1"/>
    <property type="match status" value="1"/>
</dbReference>
<feature type="compositionally biased region" description="Low complexity" evidence="6">
    <location>
        <begin position="97"/>
        <end position="110"/>
    </location>
</feature>
<dbReference type="Pfam" id="PF00017">
    <property type="entry name" value="SH2"/>
    <property type="match status" value="1"/>
</dbReference>
<evidence type="ECO:0000313" key="10">
    <source>
        <dbReference type="EMBL" id="KAK2177138.1"/>
    </source>
</evidence>
<comment type="subcellular location">
    <subcellularLocation>
        <location evidence="1">Cytoplasm</location>
    </subcellularLocation>
</comment>
<evidence type="ECO:0008006" key="12">
    <source>
        <dbReference type="Google" id="ProtNLM"/>
    </source>
</evidence>
<evidence type="ECO:0000313" key="11">
    <source>
        <dbReference type="Proteomes" id="UP001209878"/>
    </source>
</evidence>
<protein>
    <recommendedName>
        <fullName evidence="12">Growth factor receptor-bound protein 14</fullName>
    </recommendedName>
</protein>
<dbReference type="InterPro" id="IPR039665">
    <property type="entry name" value="PH_APBB1IP"/>
</dbReference>
<dbReference type="InterPro" id="IPR000159">
    <property type="entry name" value="RA_dom"/>
</dbReference>
<dbReference type="Gene3D" id="3.30.505.10">
    <property type="entry name" value="SH2 domain"/>
    <property type="match status" value="1"/>
</dbReference>
<dbReference type="InterPro" id="IPR029071">
    <property type="entry name" value="Ubiquitin-like_domsf"/>
</dbReference>
<dbReference type="InterPro" id="IPR015042">
    <property type="entry name" value="BPS-dom"/>
</dbReference>
<organism evidence="10 11">
    <name type="scientific">Ridgeia piscesae</name>
    <name type="common">Tubeworm</name>
    <dbReference type="NCBI Taxonomy" id="27915"/>
    <lineage>
        <taxon>Eukaryota</taxon>
        <taxon>Metazoa</taxon>
        <taxon>Spiralia</taxon>
        <taxon>Lophotrochozoa</taxon>
        <taxon>Annelida</taxon>
        <taxon>Polychaeta</taxon>
        <taxon>Sedentaria</taxon>
        <taxon>Canalipalpata</taxon>
        <taxon>Sabellida</taxon>
        <taxon>Siboglinidae</taxon>
        <taxon>Ridgeia</taxon>
    </lineage>
</organism>
<dbReference type="Gene3D" id="3.10.20.90">
    <property type="entry name" value="Phosphatidylinositol 3-kinase Catalytic Subunit, Chain A, domain 1"/>
    <property type="match status" value="1"/>
</dbReference>
<feature type="domain" description="Ras-associating" evidence="9">
    <location>
        <begin position="221"/>
        <end position="301"/>
    </location>
</feature>
<dbReference type="CDD" id="cd01259">
    <property type="entry name" value="PH_APBB1IP"/>
    <property type="match status" value="1"/>
</dbReference>
<evidence type="ECO:0000256" key="3">
    <source>
        <dbReference type="ARBA" id="ARBA00022490"/>
    </source>
</evidence>
<dbReference type="GO" id="GO:0007165">
    <property type="term" value="P:signal transduction"/>
    <property type="evidence" value="ECO:0007669"/>
    <property type="project" value="InterPro"/>
</dbReference>
<evidence type="ECO:0000256" key="4">
    <source>
        <dbReference type="ARBA" id="ARBA00022999"/>
    </source>
</evidence>
<dbReference type="PANTHER" id="PTHR11243">
    <property type="entry name" value="GROWTH FACTOR RECEPTOR-BOUND PROTEIN"/>
    <property type="match status" value="1"/>
</dbReference>
<dbReference type="Pfam" id="PF21989">
    <property type="entry name" value="RA_2"/>
    <property type="match status" value="1"/>
</dbReference>
<dbReference type="SUPFAM" id="SSF50729">
    <property type="entry name" value="PH domain-like"/>
    <property type="match status" value="1"/>
</dbReference>
<dbReference type="SUPFAM" id="SSF55550">
    <property type="entry name" value="SH2 domain"/>
    <property type="match status" value="1"/>
</dbReference>
<sequence length="680" mass="76798">MSVRISEILSELPCYGCRQQPEYASCGQLDYGCHGQRGFGYREQPEYDCGQEVYGCRRRSFDYGCGNGHRRSWSNVRDDADLDFMFSGSCQQLLENSCGDQSDSSSSDESYTAMPPGGIDKDLSTTMPVTIVDQVLRREKVKQMTKSMSLPLPHGSPDPFPELTSAPVTPTLCQVQTRVTKSSPSSPLVRRYSCRISPVGSLRQSQENLASLEPLETMVNFYSGEGSSKPVLINAEMTALDICHKLVEKNHAMPDKNWAIIERISKFNLERTLEDHECVFDVHHSWSGDEKNRLYFRKDFRKYDFFKHPSQFFPAPMLDIKDLQTRAEKFALASRPDIQLNILLQNVFGSMETMPDVQGYLHMKEGKRSWKKHFFVLRASGLYYSTKGNSKDPRYLVAFTQFDDVNIYSTIDAKKSLGAPTNYCLCLKAPGTGSDSSKLKLLCAEDEAARLCWLTGMRLVKYGSRLRENLKMSIRYDNCLQSEEKDRLHDTLKKSEEFGISRVPMDFTGNGGRIVNDPNEALGVAIEEVHHWRKKAALRPAKSPLSVSPKAPTNYIVSSENPVYSSVHGLASGIHMTQPWFHSGISREEAVSLITEHGLVDGVFLVRESYSLPDTFVLSLCHSHHVKHCQINKVESDGQLYYSLDGGRTKFLDLIQLVDFYQLNAAGLPTRLTYFVTKLL</sequence>
<evidence type="ECO:0000259" key="7">
    <source>
        <dbReference type="PROSITE" id="PS50001"/>
    </source>
</evidence>
<dbReference type="PRINTS" id="PR00401">
    <property type="entry name" value="SH2DOMAIN"/>
</dbReference>
<proteinExistence type="inferred from homology"/>
<dbReference type="Proteomes" id="UP001209878">
    <property type="component" value="Unassembled WGS sequence"/>
</dbReference>
<comment type="caution">
    <text evidence="10">The sequence shown here is derived from an EMBL/GenBank/DDBJ whole genome shotgun (WGS) entry which is preliminary data.</text>
</comment>
<dbReference type="InterPro" id="IPR036860">
    <property type="entry name" value="SH2_dom_sf"/>
</dbReference>
<dbReference type="SMART" id="SM00233">
    <property type="entry name" value="PH"/>
    <property type="match status" value="1"/>
</dbReference>
<dbReference type="Pfam" id="PF00169">
    <property type="entry name" value="PH"/>
    <property type="match status" value="1"/>
</dbReference>
<dbReference type="InterPro" id="IPR000980">
    <property type="entry name" value="SH2"/>
</dbReference>
<feature type="domain" description="PH" evidence="8">
    <location>
        <begin position="354"/>
        <end position="462"/>
    </location>
</feature>
<dbReference type="PROSITE" id="PS50200">
    <property type="entry name" value="RA"/>
    <property type="match status" value="1"/>
</dbReference>
<dbReference type="PROSITE" id="PS50001">
    <property type="entry name" value="SH2"/>
    <property type="match status" value="1"/>
</dbReference>
<evidence type="ECO:0000259" key="8">
    <source>
        <dbReference type="PROSITE" id="PS50003"/>
    </source>
</evidence>
<dbReference type="Gene3D" id="2.30.29.30">
    <property type="entry name" value="Pleckstrin-homology domain (PH domain)/Phosphotyrosine-binding domain (PTB)"/>
    <property type="match status" value="1"/>
</dbReference>
<dbReference type="SUPFAM" id="SSF54236">
    <property type="entry name" value="Ubiquitin-like"/>
    <property type="match status" value="1"/>
</dbReference>
<dbReference type="SMART" id="SM00314">
    <property type="entry name" value="RA"/>
    <property type="match status" value="1"/>
</dbReference>
<feature type="domain" description="SH2" evidence="7">
    <location>
        <begin position="580"/>
        <end position="676"/>
    </location>
</feature>
<evidence type="ECO:0000256" key="5">
    <source>
        <dbReference type="PROSITE-ProRule" id="PRU00191"/>
    </source>
</evidence>
<dbReference type="AlphaFoldDB" id="A0AAD9KT21"/>
<dbReference type="InterPro" id="IPR011993">
    <property type="entry name" value="PH-like_dom_sf"/>
</dbReference>
<accession>A0AAD9KT21</accession>
<name>A0AAD9KT21_RIDPI</name>
<dbReference type="EMBL" id="JAODUO010000616">
    <property type="protein sequence ID" value="KAK2177138.1"/>
    <property type="molecule type" value="Genomic_DNA"/>
</dbReference>
<keyword evidence="3" id="KW-0963">Cytoplasm</keyword>
<evidence type="ECO:0000256" key="2">
    <source>
        <dbReference type="ARBA" id="ARBA00006708"/>
    </source>
</evidence>
<gene>
    <name evidence="10" type="ORF">NP493_616g00006</name>
</gene>
<keyword evidence="11" id="KW-1185">Reference proteome</keyword>
<keyword evidence="4 5" id="KW-0727">SH2 domain</keyword>
<reference evidence="10" key="1">
    <citation type="journal article" date="2023" name="Mol. Biol. Evol.">
        <title>Third-Generation Sequencing Reveals the Adaptive Role of the Epigenome in Three Deep-Sea Polychaetes.</title>
        <authorList>
            <person name="Perez M."/>
            <person name="Aroh O."/>
            <person name="Sun Y."/>
            <person name="Lan Y."/>
            <person name="Juniper S.K."/>
            <person name="Young C.R."/>
            <person name="Angers B."/>
            <person name="Qian P.Y."/>
        </authorList>
    </citation>
    <scope>NUCLEOTIDE SEQUENCE</scope>
    <source>
        <strain evidence="10">R07B-5</strain>
    </source>
</reference>
<evidence type="ECO:0000256" key="1">
    <source>
        <dbReference type="ARBA" id="ARBA00004496"/>
    </source>
</evidence>
<dbReference type="Pfam" id="PF08947">
    <property type="entry name" value="BPS"/>
    <property type="match status" value="1"/>
</dbReference>
<dbReference type="InterPro" id="IPR039664">
    <property type="entry name" value="GRB/APBB1IP"/>
</dbReference>
<evidence type="ECO:0000259" key="9">
    <source>
        <dbReference type="PROSITE" id="PS50200"/>
    </source>
</evidence>
<evidence type="ECO:0000256" key="6">
    <source>
        <dbReference type="SAM" id="MobiDB-lite"/>
    </source>
</evidence>
<dbReference type="SMART" id="SM00252">
    <property type="entry name" value="SH2"/>
    <property type="match status" value="1"/>
</dbReference>
<feature type="region of interest" description="Disordered" evidence="6">
    <location>
        <begin position="95"/>
        <end position="124"/>
    </location>
</feature>
<dbReference type="InterPro" id="IPR001849">
    <property type="entry name" value="PH_domain"/>
</dbReference>
<dbReference type="CDD" id="cd17112">
    <property type="entry name" value="RA_MRL_like"/>
    <property type="match status" value="1"/>
</dbReference>
<comment type="similarity">
    <text evidence="2">Belongs to the GRB7/10/14 family.</text>
</comment>
<dbReference type="GO" id="GO:0005737">
    <property type="term" value="C:cytoplasm"/>
    <property type="evidence" value="ECO:0007669"/>
    <property type="project" value="UniProtKB-SubCell"/>
</dbReference>